<evidence type="ECO:0000313" key="4">
    <source>
        <dbReference type="EMBL" id="CAK1551634.1"/>
    </source>
</evidence>
<evidence type="ECO:0000313" key="5">
    <source>
        <dbReference type="Proteomes" id="UP001497472"/>
    </source>
</evidence>
<dbReference type="Proteomes" id="UP001497472">
    <property type="component" value="Unassembled WGS sequence"/>
</dbReference>
<accession>A0AAV1JTF0</accession>
<feature type="domain" description="Putative zinc-finger" evidence="3">
    <location>
        <begin position="800"/>
        <end position="819"/>
    </location>
</feature>
<evidence type="ECO:0000259" key="3">
    <source>
        <dbReference type="Pfam" id="PF10650"/>
    </source>
</evidence>
<keyword evidence="1" id="KW-0175">Coiled coil</keyword>
<gene>
    <name evidence="4" type="ORF">LNINA_LOCUS10756</name>
</gene>
<proteinExistence type="predicted"/>
<evidence type="ECO:0000256" key="1">
    <source>
        <dbReference type="SAM" id="Coils"/>
    </source>
</evidence>
<protein>
    <recommendedName>
        <fullName evidence="3">Putative zinc-finger domain-containing protein</fullName>
    </recommendedName>
</protein>
<dbReference type="EMBL" id="CAVLEF010000132">
    <property type="protein sequence ID" value="CAK1551634.1"/>
    <property type="molecule type" value="Genomic_DNA"/>
</dbReference>
<dbReference type="AlphaFoldDB" id="A0AAV1JTF0"/>
<comment type="caution">
    <text evidence="4">The sequence shown here is derived from an EMBL/GenBank/DDBJ whole genome shotgun (WGS) entry which is preliminary data.</text>
</comment>
<feature type="region of interest" description="Disordered" evidence="2">
    <location>
        <begin position="122"/>
        <end position="144"/>
    </location>
</feature>
<feature type="coiled-coil region" evidence="1">
    <location>
        <begin position="597"/>
        <end position="624"/>
    </location>
</feature>
<evidence type="ECO:0000256" key="2">
    <source>
        <dbReference type="SAM" id="MobiDB-lite"/>
    </source>
</evidence>
<dbReference type="Pfam" id="PF10650">
    <property type="entry name" value="zf-C3H1"/>
    <property type="match status" value="1"/>
</dbReference>
<reference evidence="4 5" key="1">
    <citation type="submission" date="2023-11" db="EMBL/GenBank/DDBJ databases">
        <authorList>
            <person name="Okamura Y."/>
        </authorList>
    </citation>
    <scope>NUCLEOTIDE SEQUENCE [LARGE SCALE GENOMIC DNA]</scope>
</reference>
<organism evidence="4 5">
    <name type="scientific">Leptosia nina</name>
    <dbReference type="NCBI Taxonomy" id="320188"/>
    <lineage>
        <taxon>Eukaryota</taxon>
        <taxon>Metazoa</taxon>
        <taxon>Ecdysozoa</taxon>
        <taxon>Arthropoda</taxon>
        <taxon>Hexapoda</taxon>
        <taxon>Insecta</taxon>
        <taxon>Pterygota</taxon>
        <taxon>Neoptera</taxon>
        <taxon>Endopterygota</taxon>
        <taxon>Lepidoptera</taxon>
        <taxon>Glossata</taxon>
        <taxon>Ditrysia</taxon>
        <taxon>Papilionoidea</taxon>
        <taxon>Pieridae</taxon>
        <taxon>Pierinae</taxon>
        <taxon>Leptosia</taxon>
    </lineage>
</organism>
<keyword evidence="5" id="KW-1185">Reference proteome</keyword>
<feature type="region of interest" description="Disordered" evidence="2">
    <location>
        <begin position="1"/>
        <end position="20"/>
    </location>
</feature>
<feature type="compositionally biased region" description="Acidic residues" evidence="2">
    <location>
        <begin position="10"/>
        <end position="20"/>
    </location>
</feature>
<sequence>MPAQSNMDSEREEGEIVDELDDLSDISSEEEFLLRKRLEILENYNNVLERKEAKRSCNGSGMTKKTTTLCPDISLEHEKGRSQIYRIVKNDKFLKKTKRCMENEKLDVKTISNRKKYCVKKAQTLKQDSESSEDSNDEEYKTKRQKLADAVTLTTKKVDSTSLKDRLAKMLNPRQKTNDSNIIQNTILSGSTTVPCKMEDHTDTQVNSPTKNIENCEIQSANISTDDDVKVLSDKETCDVVDGLAKSRIPKCDRGGSSDEDLESLRQLALNTKPSKQCLSLPDIPNTNKENIEKVDSEIEDSDTEELRLICLRSALLKKAMEMKKKQKLQKRLSQHSISINDVVDTCDSNGNNTDVENVDMDIGSDIDEKEKDICDNPVTCENHLDDNQVKETKHEIKAINDELEEDEDLLRAKLLTSLSKNLPVLVDLSTLNTKDTKEETVKGITTKINVPEKKFIIQLGDSDSEGEHEATKNLTKMHMKLAEQTEFQQKLDQFLKSTRMKVEKDTVPGVVKQPIATQPPQKFVPKAMKHLPKSEQIEYKNLVKRMAELEKLKQARQLSLNNLNKSVKETLKPRNISSEISPNKLEEKIASSRKMIAEESAKMLKLKEEANKLSQRYKIVANELRNITTAVTLNKKQQRTVQNGLTKIRLQHQLLLKSSTIKHSITNHLPVHNQSNKVNNKIQKENDPLIKEHKNPNMLKSVKVSVVNDLKETTNNSKLSVEVDITRNKKVIKVQKAPNKDRTVDIQDSGISTSVCNEKQNLTEKGGGRIKDEDEPKDYISPLEALAQSDWKEDPNALLCPYDVAGSCRDTDCKYLHLQSTQ</sequence>
<name>A0AAV1JTF0_9NEOP</name>
<dbReference type="InterPro" id="IPR019607">
    <property type="entry name" value="Putative_zinc-finger_domain"/>
</dbReference>